<gene>
    <name evidence="1" type="ORF">MSG28_015348</name>
</gene>
<dbReference type="Proteomes" id="UP001064048">
    <property type="component" value="Chromosome 28"/>
</dbReference>
<evidence type="ECO:0000313" key="1">
    <source>
        <dbReference type="EMBL" id="KAI8433297.1"/>
    </source>
</evidence>
<name>A0ACC0K9Z0_CHOFU</name>
<reference evidence="1 2" key="1">
    <citation type="journal article" date="2022" name="Genome Biol. Evol.">
        <title>The Spruce Budworm Genome: Reconstructing the Evolutionary History of Antifreeze Proteins.</title>
        <authorList>
            <person name="Beliveau C."/>
            <person name="Gagne P."/>
            <person name="Picq S."/>
            <person name="Vernygora O."/>
            <person name="Keeling C.I."/>
            <person name="Pinkney K."/>
            <person name="Doucet D."/>
            <person name="Wen F."/>
            <person name="Johnston J.S."/>
            <person name="Maaroufi H."/>
            <person name="Boyle B."/>
            <person name="Laroche J."/>
            <person name="Dewar K."/>
            <person name="Juretic N."/>
            <person name="Blackburn G."/>
            <person name="Nisole A."/>
            <person name="Brunet B."/>
            <person name="Brandao M."/>
            <person name="Lumley L."/>
            <person name="Duan J."/>
            <person name="Quan G."/>
            <person name="Lucarotti C.J."/>
            <person name="Roe A.D."/>
            <person name="Sperling F.A.H."/>
            <person name="Levesque R.C."/>
            <person name="Cusson M."/>
        </authorList>
    </citation>
    <scope>NUCLEOTIDE SEQUENCE [LARGE SCALE GENOMIC DNA]</scope>
    <source>
        <strain evidence="1">Glfc:IPQL:Cfum</strain>
    </source>
</reference>
<organism evidence="1 2">
    <name type="scientific">Choristoneura fumiferana</name>
    <name type="common">Spruce budworm moth</name>
    <name type="synonym">Archips fumiferana</name>
    <dbReference type="NCBI Taxonomy" id="7141"/>
    <lineage>
        <taxon>Eukaryota</taxon>
        <taxon>Metazoa</taxon>
        <taxon>Ecdysozoa</taxon>
        <taxon>Arthropoda</taxon>
        <taxon>Hexapoda</taxon>
        <taxon>Insecta</taxon>
        <taxon>Pterygota</taxon>
        <taxon>Neoptera</taxon>
        <taxon>Endopterygota</taxon>
        <taxon>Lepidoptera</taxon>
        <taxon>Glossata</taxon>
        <taxon>Ditrysia</taxon>
        <taxon>Tortricoidea</taxon>
        <taxon>Tortricidae</taxon>
        <taxon>Tortricinae</taxon>
        <taxon>Choristoneura</taxon>
    </lineage>
</organism>
<evidence type="ECO:0000313" key="2">
    <source>
        <dbReference type="Proteomes" id="UP001064048"/>
    </source>
</evidence>
<dbReference type="EMBL" id="CM046128">
    <property type="protein sequence ID" value="KAI8433297.1"/>
    <property type="molecule type" value="Genomic_DNA"/>
</dbReference>
<sequence>MVRCSILGCKSDSEKKLPDISFHSFPENPNLHQKWIAATGRTNWTAKKSSKICSRHFEQHELIKKKKITLLLPNAVPSQIKNPAIGDDVVDVMPSTSNQDHIMEIDSAESFTTSLIQQPVNVHQPLIAPIPASTSVAGTNITTKPDATDNIVPSTTVLKHLDIEPDVELSASSVLLSVDDGPDYSPRTLKRKWKKSEEKATKRLKKLKALREKSRRLSKKVANLEKMIAELKAKSLISEEDGDLLESIDPINREFLKKFLNPAGSSRKYSPELHLDHRDIKEVKRLGRKGEKSRPIIATFTTLGIKIKIFKQRREALRETTYYIAEDYPKHILEKRKELQVQAKLEREKGNIAKIKYDKLVIQVKSKTTGRNKRMLSSPLESPTDDETNIKASKKNKHRAQTERTSNLSEGFGKPSILNFLLPPPSITGNKQKITTKTKTHLPTRLVTVEDQDHNPSKNRSLENKKNIDVCTINVRSLSSAQKLIELKEALTYVKHDIIGLSEVRRLGEKIAEDEDYITYHLGETKGLHGVGFLVKKEYKESIQNFTGISERVCILEILLEKIPFAIIQAYAPTESSTQEEIDSFYGDLEKAHRLISTKNEISMGDFNAQIGTPKPYENKVAGKYGFGNRNKRGEKLIQYAQEHNLKILNTMYKAKHKNRWTWISPDKNTRIMI</sequence>
<protein>
    <submittedName>
        <fullName evidence="1">Uncharacterized protein</fullName>
    </submittedName>
</protein>
<proteinExistence type="predicted"/>
<accession>A0ACC0K9Z0</accession>
<keyword evidence="2" id="KW-1185">Reference proteome</keyword>
<comment type="caution">
    <text evidence="1">The sequence shown here is derived from an EMBL/GenBank/DDBJ whole genome shotgun (WGS) entry which is preliminary data.</text>
</comment>